<dbReference type="Proteomes" id="UP000510721">
    <property type="component" value="Plasmid pEmeITTGR7c"/>
</dbReference>
<dbReference type="EMBL" id="CP041241">
    <property type="protein sequence ID" value="QLL64650.1"/>
    <property type="molecule type" value="Genomic_DNA"/>
</dbReference>
<keyword evidence="2" id="KW-0614">Plasmid</keyword>
<feature type="region of interest" description="Disordered" evidence="1">
    <location>
        <begin position="326"/>
        <end position="351"/>
    </location>
</feature>
<feature type="region of interest" description="Disordered" evidence="1">
    <location>
        <begin position="472"/>
        <end position="496"/>
    </location>
</feature>
<evidence type="ECO:0000313" key="3">
    <source>
        <dbReference type="Proteomes" id="UP000510721"/>
    </source>
</evidence>
<organism evidence="2 3">
    <name type="scientific">Sinorhizobium mexicanum</name>
    <dbReference type="NCBI Taxonomy" id="375549"/>
    <lineage>
        <taxon>Bacteria</taxon>
        <taxon>Pseudomonadati</taxon>
        <taxon>Pseudomonadota</taxon>
        <taxon>Alphaproteobacteria</taxon>
        <taxon>Hyphomicrobiales</taxon>
        <taxon>Rhizobiaceae</taxon>
        <taxon>Sinorhizobium/Ensifer group</taxon>
        <taxon>Sinorhizobium</taxon>
    </lineage>
</organism>
<dbReference type="RefSeq" id="WP_180943105.1">
    <property type="nucleotide sequence ID" value="NZ_CP041241.1"/>
</dbReference>
<proteinExistence type="predicted"/>
<accession>A0A859QPH3</accession>
<gene>
    <name evidence="2" type="ORF">FKV68_24870</name>
</gene>
<sequence>MNEIIGKITHKESGLGVPDLLVIVYDLDPDTRPEELALDGTLLSGTAVTTGPAGLSALGDRICSVATDRNGEFGYKFEDSEFKIRSEQEKRPDLLLMVAAPEETGQDPNSRILHFSLAVRQNAGRLETFLIRLSSEQLTKAGIPLPTLNLADNEPSKSILTRVAAFDERREAMRVGLADLTRKQLEIEKARLETFHNDIKPRLIKELSAVNENLVNPERLVLPGQSVLDKSVAVMTDVITKVINDPVARSPRRGYVSLSDDQKGQLEPLRDAHGFIDESDVAKVLGPSPSVEAQNGNAALIREDPLVQVCRDLSRRQRRAAELLDVPAGTPGEDTDDVEAGAGAIVPDDDPITKSDIRRRLSHLMSTLTSPEEEVVNGLTPRSDKIEVQKQIRQLSLEKSPADTPAYFDFHNLQIAFEHVWQEVIDQGLIDLAENAFDTIVALGGDPNAFDFTTNVGHGFVKLGRRVARTVRDHRDGADSGDSSTWPGGTRVTDSSWGDARDHRAGWLGIADDLPQVLKDLEQRIKEPFNFTIYAANQKERSINFGILLTYNQEWKPQAYQAGELVRTITLAPKQVQKISVTRKIHKKRYQKEVENHVRSWREESTLTARAEEEIVRRASVKTNFNLTTQHKFDVKVPGLGSTDNTVTSSFTRDASKSSDDIKKSFHEAVTKSAQDYKNERSTEVVTEDTEDLETVETTEITNPNDEIAVTFLFYELQRRFRVTESLHKITPVILVAQEVPRPDEIDNDWLMTYDWILRRVLLDDSFLPALDYLTENVAGDDVALAQMRLSLKAQSEKTQSLRAIQERLQIRMMALKEYLRLLKTPSFLDEFTNPLYKEFAKDKTAVEDAIQAVADDLNDLGGQIGKETEALNALVNAYSEAFREHVNHLTQIARLRMHVKQNILFYMQAIWNHEPPDQRFFRLHNTKTPVLRKKRKWIRVDFSAPRPDMMAAMAHRTLPSFSPSPVRTYEVETKYELHPDFDPQLHYVPLSQVADLETLLGFKGNYAVFPLKESNALTDFMMAPYIDHAFNALVDPDDLGNWSLEDFSDYVCCLRDQLDDAEFDRIKDQLQAQFKRLLTASRRADDMVTVPSGSLFIEALPATHSLIEEFKARHRAVDVKRAQAEVRKIELENVRYAARVLGDELEDPEIEKKVVVEGSSVVIPADDT</sequence>
<geneLocation type="plasmid" evidence="3">
    <name>pemeittgr7c</name>
</geneLocation>
<name>A0A859QPH3_9HYPH</name>
<evidence type="ECO:0000313" key="2">
    <source>
        <dbReference type="EMBL" id="QLL64650.1"/>
    </source>
</evidence>
<dbReference type="KEGG" id="emx:FKV68_24870"/>
<keyword evidence="3" id="KW-1185">Reference proteome</keyword>
<feature type="compositionally biased region" description="Polar residues" evidence="1">
    <location>
        <begin position="481"/>
        <end position="496"/>
    </location>
</feature>
<dbReference type="AlphaFoldDB" id="A0A859QPH3"/>
<evidence type="ECO:0000256" key="1">
    <source>
        <dbReference type="SAM" id="MobiDB-lite"/>
    </source>
</evidence>
<protein>
    <submittedName>
        <fullName evidence="2">Uncharacterized protein</fullName>
    </submittedName>
</protein>
<reference evidence="2 3" key="1">
    <citation type="submission" date="2019-06" db="EMBL/GenBank/DDBJ databases">
        <title>Complete genome sequence of Ensifer mexicanus ITTG R7 isolated from nodules of Acacia angustissima (Mill.) Kuntze.</title>
        <authorList>
            <person name="Rincon-Rosales R."/>
            <person name="Rogel M.A."/>
            <person name="Guerrero G."/>
            <person name="Rincon-Molina C.I."/>
            <person name="Lopez-Lopez A."/>
            <person name="Martinez-Romero E."/>
        </authorList>
    </citation>
    <scope>NUCLEOTIDE SEQUENCE [LARGE SCALE GENOMIC DNA]</scope>
    <source>
        <strain evidence="2 3">ITTG R7</strain>
        <plasmid evidence="3">pemeittgr7c</plasmid>
    </source>
</reference>